<dbReference type="SUPFAM" id="SSF52540">
    <property type="entry name" value="P-loop containing nucleoside triphosphate hydrolases"/>
    <property type="match status" value="1"/>
</dbReference>
<feature type="domain" description="CobW/HypB/UreG nucleotide-binding" evidence="10">
    <location>
        <begin position="184"/>
        <end position="343"/>
    </location>
</feature>
<evidence type="ECO:0000256" key="4">
    <source>
        <dbReference type="ARBA" id="ARBA00022741"/>
    </source>
</evidence>
<keyword evidence="2" id="KW-0533">Nickel</keyword>
<keyword evidence="12" id="KW-1185">Reference proteome</keyword>
<evidence type="ECO:0000313" key="11">
    <source>
        <dbReference type="EMBL" id="CAE6948674.1"/>
    </source>
</evidence>
<accession>A0A9N8N3Z2</accession>
<feature type="region of interest" description="Disordered" evidence="9">
    <location>
        <begin position="22"/>
        <end position="50"/>
    </location>
</feature>
<evidence type="ECO:0000256" key="9">
    <source>
        <dbReference type="SAM" id="MobiDB-lite"/>
    </source>
</evidence>
<keyword evidence="3" id="KW-0479">Metal-binding</keyword>
<feature type="region of interest" description="Disordered" evidence="9">
    <location>
        <begin position="63"/>
        <end position="151"/>
    </location>
</feature>
<dbReference type="GO" id="GO:0051604">
    <property type="term" value="P:protein maturation"/>
    <property type="evidence" value="ECO:0007669"/>
    <property type="project" value="InterPro"/>
</dbReference>
<dbReference type="GO" id="GO:0008270">
    <property type="term" value="F:zinc ion binding"/>
    <property type="evidence" value="ECO:0007669"/>
    <property type="project" value="TreeGrafter"/>
</dbReference>
<dbReference type="InterPro" id="IPR027417">
    <property type="entry name" value="P-loop_NTPase"/>
</dbReference>
<comment type="similarity">
    <text evidence="1">Belongs to the SIMIBI class G3E GTPase family. HypB/HupM subfamily.</text>
</comment>
<dbReference type="EMBL" id="CAJNAS010000022">
    <property type="protein sequence ID" value="CAE6948674.1"/>
    <property type="molecule type" value="Genomic_DNA"/>
</dbReference>
<dbReference type="Proteomes" id="UP000675121">
    <property type="component" value="Unassembled WGS sequence"/>
</dbReference>
<comment type="caution">
    <text evidence="11">The sequence shown here is derived from an EMBL/GenBank/DDBJ whole genome shotgun (WGS) entry which is preliminary data.</text>
</comment>
<evidence type="ECO:0000256" key="3">
    <source>
        <dbReference type="ARBA" id="ARBA00022723"/>
    </source>
</evidence>
<dbReference type="Gene3D" id="3.40.50.300">
    <property type="entry name" value="P-loop containing nucleotide triphosphate hydrolases"/>
    <property type="match status" value="1"/>
</dbReference>
<organism evidence="11 12">
    <name type="scientific">Paraburkholderia domus</name>
    <dbReference type="NCBI Taxonomy" id="2793075"/>
    <lineage>
        <taxon>Bacteria</taxon>
        <taxon>Pseudomonadati</taxon>
        <taxon>Pseudomonadota</taxon>
        <taxon>Betaproteobacteria</taxon>
        <taxon>Burkholderiales</taxon>
        <taxon>Burkholderiaceae</taxon>
        <taxon>Paraburkholderia</taxon>
    </lineage>
</organism>
<keyword evidence="5" id="KW-0378">Hydrolase</keyword>
<dbReference type="NCBIfam" id="TIGR00073">
    <property type="entry name" value="hypB"/>
    <property type="match status" value="1"/>
</dbReference>
<evidence type="ECO:0000256" key="7">
    <source>
        <dbReference type="ARBA" id="ARBA00023134"/>
    </source>
</evidence>
<reference evidence="11" key="1">
    <citation type="submission" date="2021-02" db="EMBL/GenBank/DDBJ databases">
        <authorList>
            <person name="Vanwijnsberghe S."/>
        </authorList>
    </citation>
    <scope>NUCLEOTIDE SEQUENCE</scope>
    <source>
        <strain evidence="11">R-70211</strain>
    </source>
</reference>
<evidence type="ECO:0000259" key="10">
    <source>
        <dbReference type="Pfam" id="PF02492"/>
    </source>
</evidence>
<proteinExistence type="inferred from homology"/>
<gene>
    <name evidence="11" type="primary">ureG_2</name>
    <name evidence="11" type="ORF">R70211_06127</name>
</gene>
<dbReference type="GO" id="GO:0016151">
    <property type="term" value="F:nickel cation binding"/>
    <property type="evidence" value="ECO:0007669"/>
    <property type="project" value="InterPro"/>
</dbReference>
<feature type="compositionally biased region" description="Basic and acidic residues" evidence="9">
    <location>
        <begin position="98"/>
        <end position="151"/>
    </location>
</feature>
<feature type="compositionally biased region" description="Basic residues" evidence="9">
    <location>
        <begin position="63"/>
        <end position="77"/>
    </location>
</feature>
<dbReference type="AlphaFoldDB" id="A0A9N8N3Z2"/>
<feature type="compositionally biased region" description="Basic and acidic residues" evidence="9">
    <location>
        <begin position="78"/>
        <end position="90"/>
    </location>
</feature>
<dbReference type="InterPro" id="IPR003495">
    <property type="entry name" value="CobW/HypB/UreG_nucleotide-bd"/>
</dbReference>
<evidence type="ECO:0000256" key="6">
    <source>
        <dbReference type="ARBA" id="ARBA00022833"/>
    </source>
</evidence>
<dbReference type="PANTHER" id="PTHR30134">
    <property type="entry name" value="HYDROGENASE PROTEIN ASSEMBLY PROTEIN, NICKEL CHAPERONE"/>
    <property type="match status" value="1"/>
</dbReference>
<dbReference type="GO" id="GO:0003924">
    <property type="term" value="F:GTPase activity"/>
    <property type="evidence" value="ECO:0007669"/>
    <property type="project" value="InterPro"/>
</dbReference>
<keyword evidence="6" id="KW-0862">Zinc</keyword>
<evidence type="ECO:0000313" key="12">
    <source>
        <dbReference type="Proteomes" id="UP000675121"/>
    </source>
</evidence>
<dbReference type="Pfam" id="PF02492">
    <property type="entry name" value="cobW"/>
    <property type="match status" value="1"/>
</dbReference>
<dbReference type="InterPro" id="IPR004392">
    <property type="entry name" value="Hyd_mat_HypB"/>
</dbReference>
<evidence type="ECO:0000256" key="8">
    <source>
        <dbReference type="ARBA" id="ARBA00035238"/>
    </source>
</evidence>
<dbReference type="CDD" id="cd05390">
    <property type="entry name" value="HypB"/>
    <property type="match status" value="1"/>
</dbReference>
<name>A0A9N8N3Z2_9BURK</name>
<keyword evidence="4" id="KW-0547">Nucleotide-binding</keyword>
<feature type="compositionally biased region" description="Low complexity" evidence="9">
    <location>
        <begin position="25"/>
        <end position="40"/>
    </location>
</feature>
<protein>
    <recommendedName>
        <fullName evidence="8">Hydrogenase maturation factor HypB</fullName>
    </recommendedName>
</protein>
<dbReference type="PANTHER" id="PTHR30134:SF2">
    <property type="entry name" value="HYDROGENASE MATURATION FACTOR HYPB"/>
    <property type="match status" value="1"/>
</dbReference>
<evidence type="ECO:0000256" key="1">
    <source>
        <dbReference type="ARBA" id="ARBA00006211"/>
    </source>
</evidence>
<sequence length="367" mass="40378">MCTTCGCSNTQGVAVTDLDAEEAAQAETQSQSQSQSQAAQDHAAPGAREPAYRRVSEYEQGHGLRHPYSHSHAHGQSHSHESLHSDEHARSHGHPHPHPHEHLPDGDPAYDHSHDGVLAHSHPHEHSHDGDHLHDHAHAQDHSHNHESERVTSITLERDILAKNQLLAERNRGWLAGRSIFALNLMSSPGAGKTTLLERTIHDLGATLPLAVIEGDQATLNDAERIRATGARVVQVNTGTGCHLDAEMASRALTQLDPPMHSVVVIENVGNLVCPALFDLGEGAKVLILSVTEGEDKPIKYPHMFRACSLLLLNKIDLLPYLRFDVARCVDYARRVNPQIEILQVSAQSGEGMEAWYEWIRVTRLGF</sequence>
<dbReference type="GO" id="GO:0005525">
    <property type="term" value="F:GTP binding"/>
    <property type="evidence" value="ECO:0007669"/>
    <property type="project" value="UniProtKB-KW"/>
</dbReference>
<evidence type="ECO:0000256" key="5">
    <source>
        <dbReference type="ARBA" id="ARBA00022801"/>
    </source>
</evidence>
<evidence type="ECO:0000256" key="2">
    <source>
        <dbReference type="ARBA" id="ARBA00022596"/>
    </source>
</evidence>
<keyword evidence="7" id="KW-0342">GTP-binding</keyword>